<evidence type="ECO:0000256" key="11">
    <source>
        <dbReference type="PIRSR" id="PIRSR006247-1"/>
    </source>
</evidence>
<evidence type="ECO:0000313" key="13">
    <source>
        <dbReference type="EMBL" id="SDW31258.1"/>
    </source>
</evidence>
<dbReference type="GO" id="GO:0005886">
    <property type="term" value="C:plasma membrane"/>
    <property type="evidence" value="ECO:0007669"/>
    <property type="project" value="UniProtKB-SubCell"/>
</dbReference>
<dbReference type="PIRSF" id="PIRSF006247">
    <property type="entry name" value="TrkH"/>
    <property type="match status" value="1"/>
</dbReference>
<keyword evidence="6 10" id="KW-0630">Potassium</keyword>
<keyword evidence="2 10" id="KW-0813">Transport</keyword>
<keyword evidence="8 10" id="KW-0406">Ion transport</keyword>
<keyword evidence="9 10" id="KW-0472">Membrane</keyword>
<feature type="transmembrane region" description="Helical" evidence="12">
    <location>
        <begin position="83"/>
        <end position="104"/>
    </location>
</feature>
<evidence type="ECO:0000256" key="1">
    <source>
        <dbReference type="ARBA" id="ARBA00004651"/>
    </source>
</evidence>
<keyword evidence="7 12" id="KW-1133">Transmembrane helix</keyword>
<dbReference type="Proteomes" id="UP000198539">
    <property type="component" value="Unassembled WGS sequence"/>
</dbReference>
<feature type="binding site" evidence="11">
    <location>
        <position position="125"/>
    </location>
    <ligand>
        <name>K(+)</name>
        <dbReference type="ChEBI" id="CHEBI:29103"/>
    </ligand>
</feature>
<comment type="function">
    <text evidence="10">Low-affinity potassium transport system. Interacts with Trk system potassium uptake protein TrkA.</text>
</comment>
<feature type="transmembrane region" description="Helical" evidence="12">
    <location>
        <begin position="19"/>
        <end position="37"/>
    </location>
</feature>
<feature type="binding site" evidence="11">
    <location>
        <position position="232"/>
    </location>
    <ligand>
        <name>K(+)</name>
        <dbReference type="ChEBI" id="CHEBI:29103"/>
    </ligand>
</feature>
<feature type="transmembrane region" description="Helical" evidence="12">
    <location>
        <begin position="285"/>
        <end position="303"/>
    </location>
</feature>
<dbReference type="InterPro" id="IPR003445">
    <property type="entry name" value="Cat_transpt"/>
</dbReference>
<dbReference type="AlphaFoldDB" id="A0A1H2SIA6"/>
<feature type="binding site" evidence="11">
    <location>
        <position position="443"/>
    </location>
    <ligand>
        <name>K(+)</name>
        <dbReference type="ChEBI" id="CHEBI:29103"/>
    </ligand>
</feature>
<dbReference type="GO" id="GO:0046872">
    <property type="term" value="F:metal ion binding"/>
    <property type="evidence" value="ECO:0007669"/>
    <property type="project" value="UniProtKB-KW"/>
</dbReference>
<dbReference type="Pfam" id="PF02386">
    <property type="entry name" value="TrkH"/>
    <property type="match status" value="1"/>
</dbReference>
<feature type="transmembrane region" description="Helical" evidence="12">
    <location>
        <begin position="401"/>
        <end position="423"/>
    </location>
</feature>
<sequence length="494" mass="52490">MTGAAGWVCRGAMYDIRPVGYIVGLLTASLGVLMLLPMATDLVAGNDNWLVFLESAIVTVLVGGLIAVACLNGVTGGLSLQQSYMLTTGAWVVMPAFGALPFMLGAPGVGWVDGYFEAMSGMTTTGATVFVGLDAMPPGTLLWRSLLQWLGGLGIIIVALIFLPVMKVGGMQYFRSEGFDTLGKVLPRALDISKALVEVYLALTLAAAVIYAVLGMTVFDAVNHALTTIATGGFSTSDQSFAHFGAGPSYAAVVLMILSGLPFIRYVQLMNGSLRPLFADIQIRAFLRWIGYATGLVLAYRLATSDVGVELAVRESLFNVVTLFTGTGYSSADVASWGDFPVLVVVLAGFVGACTASTGCSIKVFRYLVLIEAIKEQIRQLRSPNRVGQIRLDGRPLGEDVISSVVVMFTLFIVTFGILAVLLSMTGLETRTAITSAWTSICNVGPAYGPEVGPTGAFDTFPDSAKMLMILGMVLGRLELLTVLVLFTRRFWQG</sequence>
<keyword evidence="3 10" id="KW-1003">Cell membrane</keyword>
<proteinExistence type="inferred from homology"/>
<feature type="transmembrane region" description="Helical" evidence="12">
    <location>
        <begin position="340"/>
        <end position="365"/>
    </location>
</feature>
<keyword evidence="14" id="KW-1185">Reference proteome</keyword>
<keyword evidence="5 12" id="KW-0812">Transmembrane</keyword>
<feature type="binding site" evidence="11">
    <location>
        <position position="444"/>
    </location>
    <ligand>
        <name>K(+)</name>
        <dbReference type="ChEBI" id="CHEBI:29103"/>
    </ligand>
</feature>
<gene>
    <name evidence="13" type="ORF">SAMN04488238_101611</name>
</gene>
<dbReference type="EMBL" id="FNOM01000001">
    <property type="protein sequence ID" value="SDW31258.1"/>
    <property type="molecule type" value="Genomic_DNA"/>
</dbReference>
<dbReference type="InterPro" id="IPR004772">
    <property type="entry name" value="TrkH"/>
</dbReference>
<evidence type="ECO:0000256" key="3">
    <source>
        <dbReference type="ARBA" id="ARBA00022475"/>
    </source>
</evidence>
<feature type="transmembrane region" description="Helical" evidence="12">
    <location>
        <begin position="241"/>
        <end position="264"/>
    </location>
</feature>
<evidence type="ECO:0000256" key="5">
    <source>
        <dbReference type="ARBA" id="ARBA00022692"/>
    </source>
</evidence>
<evidence type="ECO:0000256" key="7">
    <source>
        <dbReference type="ARBA" id="ARBA00022989"/>
    </source>
</evidence>
<evidence type="ECO:0000313" key="14">
    <source>
        <dbReference type="Proteomes" id="UP000198539"/>
    </source>
</evidence>
<evidence type="ECO:0000256" key="12">
    <source>
        <dbReference type="SAM" id="Phobius"/>
    </source>
</evidence>
<comment type="subcellular location">
    <subcellularLocation>
        <location evidence="10">Cell inner membrane</location>
        <topology evidence="10">Multi-pass membrane protein</topology>
    </subcellularLocation>
    <subcellularLocation>
        <location evidence="1">Cell membrane</location>
        <topology evidence="1">Multi-pass membrane protein</topology>
    </subcellularLocation>
</comment>
<evidence type="ECO:0000256" key="9">
    <source>
        <dbReference type="ARBA" id="ARBA00023136"/>
    </source>
</evidence>
<feature type="transmembrane region" description="Helical" evidence="12">
    <location>
        <begin position="146"/>
        <end position="166"/>
    </location>
</feature>
<reference evidence="13 14" key="1">
    <citation type="submission" date="2016-10" db="EMBL/GenBank/DDBJ databases">
        <authorList>
            <person name="de Groot N.N."/>
        </authorList>
    </citation>
    <scope>NUCLEOTIDE SEQUENCE [LARGE SCALE GENOMIC DNA]</scope>
    <source>
        <strain evidence="13 14">CGMCC 1.8894</strain>
    </source>
</reference>
<feature type="transmembrane region" description="Helical" evidence="12">
    <location>
        <begin position="199"/>
        <end position="221"/>
    </location>
</feature>
<keyword evidence="10" id="KW-0997">Cell inner membrane</keyword>
<dbReference type="PANTHER" id="PTHR32024">
    <property type="entry name" value="TRK SYSTEM POTASSIUM UPTAKE PROTEIN TRKG-RELATED"/>
    <property type="match status" value="1"/>
</dbReference>
<accession>A0A1H2SIA6</accession>
<evidence type="ECO:0000256" key="6">
    <source>
        <dbReference type="ARBA" id="ARBA00022958"/>
    </source>
</evidence>
<feature type="transmembrane region" description="Helical" evidence="12">
    <location>
        <begin position="49"/>
        <end position="71"/>
    </location>
</feature>
<evidence type="ECO:0000256" key="2">
    <source>
        <dbReference type="ARBA" id="ARBA00022448"/>
    </source>
</evidence>
<evidence type="ECO:0000256" key="4">
    <source>
        <dbReference type="ARBA" id="ARBA00022538"/>
    </source>
</evidence>
<comment type="similarity">
    <text evidence="10">Belongs to the TrkH potassium transport family.</text>
</comment>
<dbReference type="STRING" id="564137.SAMN04488238_101611"/>
<keyword evidence="4 10" id="KW-0633">Potassium transport</keyword>
<evidence type="ECO:0000256" key="10">
    <source>
        <dbReference type="PIRNR" id="PIRNR006247"/>
    </source>
</evidence>
<dbReference type="GO" id="GO:0015379">
    <property type="term" value="F:potassium:chloride symporter activity"/>
    <property type="evidence" value="ECO:0007669"/>
    <property type="project" value="InterPro"/>
</dbReference>
<name>A0A1H2SIA6_9RHOB</name>
<feature type="binding site" evidence="11">
    <location>
        <position position="327"/>
    </location>
    <ligand>
        <name>K(+)</name>
        <dbReference type="ChEBI" id="CHEBI:29103"/>
    </ligand>
</feature>
<keyword evidence="11" id="KW-0479">Metal-binding</keyword>
<feature type="transmembrane region" description="Helical" evidence="12">
    <location>
        <begin position="467"/>
        <end position="487"/>
    </location>
</feature>
<evidence type="ECO:0000256" key="8">
    <source>
        <dbReference type="ARBA" id="ARBA00023065"/>
    </source>
</evidence>
<feature type="binding site" evidence="11">
    <location>
        <position position="124"/>
    </location>
    <ligand>
        <name>K(+)</name>
        <dbReference type="ChEBI" id="CHEBI:29103"/>
    </ligand>
</feature>
<dbReference type="PANTHER" id="PTHR32024:SF3">
    <property type="entry name" value="TRK SYSTEM POTASSIUM UPTAKE PROTEIN"/>
    <property type="match status" value="1"/>
</dbReference>
<protein>
    <recommendedName>
        <fullName evidence="10">Trk system potassium uptake protein</fullName>
    </recommendedName>
</protein>
<organism evidence="13 14">
    <name type="scientific">Roseicitreum antarcticum</name>
    <dbReference type="NCBI Taxonomy" id="564137"/>
    <lineage>
        <taxon>Bacteria</taxon>
        <taxon>Pseudomonadati</taxon>
        <taxon>Pseudomonadota</taxon>
        <taxon>Alphaproteobacteria</taxon>
        <taxon>Rhodobacterales</taxon>
        <taxon>Paracoccaceae</taxon>
        <taxon>Roseicitreum</taxon>
    </lineage>
</organism>